<dbReference type="GO" id="GO:0016020">
    <property type="term" value="C:membrane"/>
    <property type="evidence" value="ECO:0007669"/>
    <property type="project" value="TreeGrafter"/>
</dbReference>
<dbReference type="PANTHER" id="PTHR19353:SF19">
    <property type="entry name" value="DELTA(5) FATTY ACID DESATURASE C-RELATED"/>
    <property type="match status" value="1"/>
</dbReference>
<dbReference type="SUPFAM" id="SSF55856">
    <property type="entry name" value="Cytochrome b5-like heme/steroid binding domain"/>
    <property type="match status" value="1"/>
</dbReference>
<dbReference type="SMART" id="SM01117">
    <property type="entry name" value="Cyt-b5"/>
    <property type="match status" value="1"/>
</dbReference>
<keyword evidence="5" id="KW-1133">Transmembrane helix</keyword>
<proteinExistence type="predicted"/>
<dbReference type="GO" id="GO:0046872">
    <property type="term" value="F:metal ion binding"/>
    <property type="evidence" value="ECO:0007669"/>
    <property type="project" value="UniProtKB-KW"/>
</dbReference>
<reference evidence="7 8" key="1">
    <citation type="journal article" date="2016" name="Nat. Commun.">
        <title>Extremotolerant tardigrade genome and improved radiotolerance of human cultured cells by tardigrade-unique protein.</title>
        <authorList>
            <person name="Hashimoto T."/>
            <person name="Horikawa D.D."/>
            <person name="Saito Y."/>
            <person name="Kuwahara H."/>
            <person name="Kozuka-Hata H."/>
            <person name="Shin-I T."/>
            <person name="Minakuchi Y."/>
            <person name="Ohishi K."/>
            <person name="Motoyama A."/>
            <person name="Aizu T."/>
            <person name="Enomoto A."/>
            <person name="Kondo K."/>
            <person name="Tanaka S."/>
            <person name="Hara Y."/>
            <person name="Koshikawa S."/>
            <person name="Sagara H."/>
            <person name="Miura T."/>
            <person name="Yokobori S."/>
            <person name="Miyagawa K."/>
            <person name="Suzuki Y."/>
            <person name="Kubo T."/>
            <person name="Oyama M."/>
            <person name="Kohara Y."/>
            <person name="Fujiyama A."/>
            <person name="Arakawa K."/>
            <person name="Katayama T."/>
            <person name="Toyoda A."/>
            <person name="Kunieda T."/>
        </authorList>
    </citation>
    <scope>NUCLEOTIDE SEQUENCE [LARGE SCALE GENOMIC DNA]</scope>
    <source>
        <strain evidence="7 8">YOKOZUNA-1</strain>
    </source>
</reference>
<feature type="domain" description="Cytochrome b5 heme-binding" evidence="6">
    <location>
        <begin position="62"/>
        <end position="139"/>
    </location>
</feature>
<dbReference type="InterPro" id="IPR036400">
    <property type="entry name" value="Cyt_B5-like_heme/steroid_sf"/>
</dbReference>
<dbReference type="PIRSF" id="PIRSF015921">
    <property type="entry name" value="FA_sphinglp_des"/>
    <property type="match status" value="1"/>
</dbReference>
<dbReference type="GO" id="GO:0042759">
    <property type="term" value="P:long-chain fatty acid biosynthetic process"/>
    <property type="evidence" value="ECO:0007669"/>
    <property type="project" value="UniProtKB-ARBA"/>
</dbReference>
<dbReference type="AlphaFoldDB" id="A0A1D1VS22"/>
<dbReference type="EMBL" id="BDGG01000007">
    <property type="protein sequence ID" value="GAV01754.1"/>
    <property type="molecule type" value="Genomic_DNA"/>
</dbReference>
<dbReference type="STRING" id="947166.A0A1D1VS22"/>
<dbReference type="PANTHER" id="PTHR19353">
    <property type="entry name" value="FATTY ACID DESATURASE 2"/>
    <property type="match status" value="1"/>
</dbReference>
<feature type="transmembrane region" description="Helical" evidence="5">
    <location>
        <begin position="178"/>
        <end position="197"/>
    </location>
</feature>
<protein>
    <recommendedName>
        <fullName evidence="6">Cytochrome b5 heme-binding domain-containing protein</fullName>
    </recommendedName>
</protein>
<feature type="compositionally biased region" description="Polar residues" evidence="4">
    <location>
        <begin position="1"/>
        <end position="16"/>
    </location>
</feature>
<evidence type="ECO:0000256" key="3">
    <source>
        <dbReference type="ARBA" id="ARBA00023004"/>
    </source>
</evidence>
<dbReference type="PROSITE" id="PS50255">
    <property type="entry name" value="CYTOCHROME_B5_2"/>
    <property type="match status" value="1"/>
</dbReference>
<evidence type="ECO:0000256" key="2">
    <source>
        <dbReference type="ARBA" id="ARBA00022723"/>
    </source>
</evidence>
<organism evidence="7 8">
    <name type="scientific">Ramazzottius varieornatus</name>
    <name type="common">Water bear</name>
    <name type="synonym">Tardigrade</name>
    <dbReference type="NCBI Taxonomy" id="947166"/>
    <lineage>
        <taxon>Eukaryota</taxon>
        <taxon>Metazoa</taxon>
        <taxon>Ecdysozoa</taxon>
        <taxon>Tardigrada</taxon>
        <taxon>Eutardigrada</taxon>
        <taxon>Parachela</taxon>
        <taxon>Hypsibioidea</taxon>
        <taxon>Ramazzottiidae</taxon>
        <taxon>Ramazzottius</taxon>
    </lineage>
</organism>
<evidence type="ECO:0000313" key="7">
    <source>
        <dbReference type="EMBL" id="GAV01754.1"/>
    </source>
</evidence>
<dbReference type="OrthoDB" id="260519at2759"/>
<name>A0A1D1VS22_RAMVA</name>
<evidence type="ECO:0000313" key="8">
    <source>
        <dbReference type="Proteomes" id="UP000186922"/>
    </source>
</evidence>
<feature type="transmembrane region" description="Helical" evidence="5">
    <location>
        <begin position="362"/>
        <end position="391"/>
    </location>
</feature>
<keyword evidence="3" id="KW-0408">Iron</keyword>
<dbReference type="InterPro" id="IPR012171">
    <property type="entry name" value="Fatty_acid_desaturase"/>
</dbReference>
<evidence type="ECO:0000256" key="4">
    <source>
        <dbReference type="SAM" id="MobiDB-lite"/>
    </source>
</evidence>
<accession>A0A1D1VS22</accession>
<dbReference type="GO" id="GO:0016717">
    <property type="term" value="F:oxidoreductase activity, acting on paired donors, with oxidation of a pair of donors resulting in the reduction of molecular oxygen to two molecules of water"/>
    <property type="evidence" value="ECO:0007669"/>
    <property type="project" value="TreeGrafter"/>
</dbReference>
<dbReference type="PRINTS" id="PR00363">
    <property type="entry name" value="CYTOCHROMEB5"/>
</dbReference>
<dbReference type="InterPro" id="IPR001199">
    <property type="entry name" value="Cyt_B5-like_heme/steroid-bd"/>
</dbReference>
<dbReference type="Proteomes" id="UP000186922">
    <property type="component" value="Unassembled WGS sequence"/>
</dbReference>
<dbReference type="FunFam" id="3.10.120.10:FF:000007">
    <property type="entry name" value="Sulfite oxidase, mitochondrial"/>
    <property type="match status" value="1"/>
</dbReference>
<dbReference type="CDD" id="cd03506">
    <property type="entry name" value="Delta6-FADS-like"/>
    <property type="match status" value="1"/>
</dbReference>
<dbReference type="Pfam" id="PF00173">
    <property type="entry name" value="Cyt-b5"/>
    <property type="match status" value="1"/>
</dbReference>
<sequence length="507" mass="57575">MTTETIVQQRTASTTRTLKENAPKAAVEKEKPEEVKKAVAALKADRDVVRGFPVTTPLIAGLKCFTWEEVGQHNSQESCWCYINNKVYDITTWLDRHPGGKKVLLLAAGRDCTDLFISYHPFTEKPAQLLAKYCIGQVTTTEFPQYQPDSGFYKEVRQKVAEYFKENKLVSKDAKPGLVRLGFILLVAALAYSLLVYDGGSLSWSIKLLAAIVFGVAQSLCLMHAMHDASHSAIGPNETWWNFVGKFCLDWFAGASINSWHNQHILGHHIYTNVMGVDPDLPVEKEGDIRRVCWQQKWAPAYRFQHVYLCVLYGFLALKFRIQDITSTIIDHSNGNIRVNDLGWKETTGQILSKLVWLSWRFILPVTVFHVAPLPFLCLFLLIEFVTGYFLTFNFQVSHISPLAEFPDGQGASFVNEWAQSQLKTTVDYAYHSWLTTFLTGALNYQSVHHLFPSVSQYHYPAIAPIVKQVAEKWQVPINYLDTFSEAVAMHLKHLQAMGVHEVLHHH</sequence>
<dbReference type="Gene3D" id="3.10.120.10">
    <property type="entry name" value="Cytochrome b5-like heme/steroid binding domain"/>
    <property type="match status" value="1"/>
</dbReference>
<keyword evidence="2" id="KW-0479">Metal-binding</keyword>
<keyword evidence="8" id="KW-1185">Reference proteome</keyword>
<evidence type="ECO:0000259" key="6">
    <source>
        <dbReference type="PROSITE" id="PS50255"/>
    </source>
</evidence>
<feature type="transmembrane region" description="Helical" evidence="5">
    <location>
        <begin position="203"/>
        <end position="223"/>
    </location>
</feature>
<evidence type="ECO:0000256" key="1">
    <source>
        <dbReference type="ARBA" id="ARBA00022617"/>
    </source>
</evidence>
<dbReference type="Pfam" id="PF00487">
    <property type="entry name" value="FA_desaturase"/>
    <property type="match status" value="1"/>
</dbReference>
<keyword evidence="5" id="KW-0472">Membrane</keyword>
<evidence type="ECO:0000256" key="5">
    <source>
        <dbReference type="SAM" id="Phobius"/>
    </source>
</evidence>
<feature type="region of interest" description="Disordered" evidence="4">
    <location>
        <begin position="1"/>
        <end position="30"/>
    </location>
</feature>
<feature type="compositionally biased region" description="Basic and acidic residues" evidence="4">
    <location>
        <begin position="17"/>
        <end position="30"/>
    </location>
</feature>
<keyword evidence="1" id="KW-0349">Heme</keyword>
<comment type="caution">
    <text evidence="7">The sequence shown here is derived from an EMBL/GenBank/DDBJ whole genome shotgun (WGS) entry which is preliminary data.</text>
</comment>
<dbReference type="InterPro" id="IPR005804">
    <property type="entry name" value="FA_desaturase_dom"/>
</dbReference>
<keyword evidence="5" id="KW-0812">Transmembrane</keyword>
<dbReference type="GO" id="GO:0006636">
    <property type="term" value="P:unsaturated fatty acid biosynthetic process"/>
    <property type="evidence" value="ECO:0007669"/>
    <property type="project" value="UniProtKB-ARBA"/>
</dbReference>
<gene>
    <name evidence="7" type="primary">RvY_12413-1</name>
    <name evidence="7" type="synonym">RvY_12413.1</name>
    <name evidence="7" type="ORF">RvY_12413</name>
</gene>